<sequence>MQQSITPPPPFVPNPASPDADWEQWKEAFEAYLDALEGETFTHKRKYAILRHCLGSEGRKILKYIPKVPVLTIEGEGDGVEDEYSTAIKSLDVRFKKCRNVTLERHKFYKRDQAEGESASSYVGALRLLAVSCEYKEFEEEMIKDQLVEKTNNKKVQEALLSTLNLTLQKALEIATRIESTVAFMEQMSVSEVKNQTSRSDVFAIKPKYKKNNKKSEGLQFTGAKTKKKLFKPLECYRCGSTSHLGNAKLPSTDLLSEFSADNGPKNDDNYIVVCSINEQLDGALREQEWKNACEDDHEMKLVMNAVICGWSHWTSEEEIKTYKNRNWGIATRRALHVHKHTVIRCGLWNRQELCARSIRETKWRLHRKVAENSGDSVETSERGRKLLEI</sequence>
<proteinExistence type="predicted"/>
<evidence type="ECO:0000313" key="2">
    <source>
        <dbReference type="EMBL" id="KAJ1130743.1"/>
    </source>
</evidence>
<organism evidence="2 3">
    <name type="scientific">Pleurodeles waltl</name>
    <name type="common">Iberian ribbed newt</name>
    <dbReference type="NCBI Taxonomy" id="8319"/>
    <lineage>
        <taxon>Eukaryota</taxon>
        <taxon>Metazoa</taxon>
        <taxon>Chordata</taxon>
        <taxon>Craniata</taxon>
        <taxon>Vertebrata</taxon>
        <taxon>Euteleostomi</taxon>
        <taxon>Amphibia</taxon>
        <taxon>Batrachia</taxon>
        <taxon>Caudata</taxon>
        <taxon>Salamandroidea</taxon>
        <taxon>Salamandridae</taxon>
        <taxon>Pleurodelinae</taxon>
        <taxon>Pleurodeles</taxon>
    </lineage>
</organism>
<feature type="region of interest" description="Disordered" evidence="1">
    <location>
        <begin position="1"/>
        <end position="20"/>
    </location>
</feature>
<reference evidence="2" key="1">
    <citation type="journal article" date="2022" name="bioRxiv">
        <title>Sequencing and chromosome-scale assembly of the giantPleurodeles waltlgenome.</title>
        <authorList>
            <person name="Brown T."/>
            <person name="Elewa A."/>
            <person name="Iarovenko S."/>
            <person name="Subramanian E."/>
            <person name="Araus A.J."/>
            <person name="Petzold A."/>
            <person name="Susuki M."/>
            <person name="Suzuki K.-i.T."/>
            <person name="Hayashi T."/>
            <person name="Toyoda A."/>
            <person name="Oliveira C."/>
            <person name="Osipova E."/>
            <person name="Leigh N.D."/>
            <person name="Simon A."/>
            <person name="Yun M.H."/>
        </authorList>
    </citation>
    <scope>NUCLEOTIDE SEQUENCE</scope>
    <source>
        <strain evidence="2">20211129_DDA</strain>
        <tissue evidence="2">Liver</tissue>
    </source>
</reference>
<evidence type="ECO:0000313" key="3">
    <source>
        <dbReference type="Proteomes" id="UP001066276"/>
    </source>
</evidence>
<dbReference type="PANTHER" id="PTHR33198:SF20">
    <property type="entry name" value="RETROTRANSPOSON GAG DOMAIN-CONTAINING PROTEIN"/>
    <property type="match status" value="1"/>
</dbReference>
<dbReference type="PANTHER" id="PTHR33198">
    <property type="entry name" value="ANK_REP_REGION DOMAIN-CONTAINING PROTEIN-RELATED"/>
    <property type="match status" value="1"/>
</dbReference>
<comment type="caution">
    <text evidence="2">The sequence shown here is derived from an EMBL/GenBank/DDBJ whole genome shotgun (WGS) entry which is preliminary data.</text>
</comment>
<evidence type="ECO:0000256" key="1">
    <source>
        <dbReference type="SAM" id="MobiDB-lite"/>
    </source>
</evidence>
<feature type="compositionally biased region" description="Pro residues" evidence="1">
    <location>
        <begin position="1"/>
        <end position="16"/>
    </location>
</feature>
<protein>
    <submittedName>
        <fullName evidence="2">Uncharacterized protein</fullName>
    </submittedName>
</protein>
<gene>
    <name evidence="2" type="ORF">NDU88_009091</name>
</gene>
<name>A0AAV7PWA8_PLEWA</name>
<dbReference type="AlphaFoldDB" id="A0AAV7PWA8"/>
<accession>A0AAV7PWA8</accession>
<dbReference type="EMBL" id="JANPWB010000011">
    <property type="protein sequence ID" value="KAJ1130743.1"/>
    <property type="molecule type" value="Genomic_DNA"/>
</dbReference>
<dbReference type="Proteomes" id="UP001066276">
    <property type="component" value="Chromosome 7"/>
</dbReference>
<keyword evidence="3" id="KW-1185">Reference proteome</keyword>